<gene>
    <name evidence="1" type="ordered locus">Nmar_0200</name>
</gene>
<protein>
    <submittedName>
        <fullName evidence="1">Uncharacterized protein</fullName>
    </submittedName>
</protein>
<dbReference type="Proteomes" id="UP000000792">
    <property type="component" value="Chromosome"/>
</dbReference>
<dbReference type="RefSeq" id="WP_012214583.1">
    <property type="nucleotide sequence ID" value="NC_010085.1"/>
</dbReference>
<evidence type="ECO:0000313" key="2">
    <source>
        <dbReference type="Proteomes" id="UP000000792"/>
    </source>
</evidence>
<dbReference type="KEGG" id="nmr:Nmar_0200"/>
<dbReference type="EnsemblBacteria" id="ABX12096">
    <property type="protein sequence ID" value="ABX12096"/>
    <property type="gene ID" value="Nmar_0200"/>
</dbReference>
<keyword evidence="2" id="KW-1185">Reference proteome</keyword>
<dbReference type="AlphaFoldDB" id="A9A1X5"/>
<evidence type="ECO:0000313" key="1">
    <source>
        <dbReference type="EMBL" id="ABX12096.1"/>
    </source>
</evidence>
<dbReference type="eggNOG" id="arCOG08634">
    <property type="taxonomic scope" value="Archaea"/>
</dbReference>
<organism evidence="1 2">
    <name type="scientific">Nitrosopumilus maritimus (strain SCM1)</name>
    <dbReference type="NCBI Taxonomy" id="436308"/>
    <lineage>
        <taxon>Archaea</taxon>
        <taxon>Nitrososphaerota</taxon>
        <taxon>Nitrososphaeria</taxon>
        <taxon>Nitrosopumilales</taxon>
        <taxon>Nitrosopumilaceae</taxon>
        <taxon>Nitrosopumilus</taxon>
    </lineage>
</organism>
<dbReference type="EMBL" id="CP000866">
    <property type="protein sequence ID" value="ABX12096.1"/>
    <property type="molecule type" value="Genomic_DNA"/>
</dbReference>
<reference evidence="1 2" key="1">
    <citation type="journal article" date="2010" name="Proc. Natl. Acad. Sci. U.S.A.">
        <title>Nitrosopumilus maritimus genome reveals unique mechanisms for nitrification and autotrophy in globally distributed marine crenarchaea.</title>
        <authorList>
            <person name="Walker C.B."/>
            <person name="de la Torre J.R."/>
            <person name="Klotz M.G."/>
            <person name="Urakawa H."/>
            <person name="Pinel N."/>
            <person name="Arp D.J."/>
            <person name="Brochier-Armanet C."/>
            <person name="Chain P.S."/>
            <person name="Chan P.P."/>
            <person name="Gollabgir A."/>
            <person name="Hemp J."/>
            <person name="Hugler M."/>
            <person name="Karr E.A."/>
            <person name="Konneke M."/>
            <person name="Shin M."/>
            <person name="Lawton T.J."/>
            <person name="Lowe T."/>
            <person name="Martens-Habbena W."/>
            <person name="Sayavedra-Soto L.A."/>
            <person name="Lang D."/>
            <person name="Sievert S.M."/>
            <person name="Rosenzweig A.C."/>
            <person name="Manning G."/>
            <person name="Stahl D.A."/>
        </authorList>
    </citation>
    <scope>NUCLEOTIDE SEQUENCE [LARGE SCALE GENOMIC DNA]</scope>
    <source>
        <strain evidence="1 2">SCM1</strain>
    </source>
</reference>
<proteinExistence type="predicted"/>
<dbReference type="OrthoDB" id="9999at2157"/>
<dbReference type="GeneID" id="5773607"/>
<name>A9A1X5_NITMS</name>
<accession>A9A1X5</accession>
<dbReference type="InParanoid" id="A9A1X5"/>
<sequence length="150" mass="17050">MNRIILFSSIFVMAIFLSLSVDSAFAHPHSGQIMVNDHTHTSQTEIIPFNGMMGLEKSTLVFHAPENNDLPWGFVEGKIANHVEGYPVIIQIFQNNDAVHFAQTDVGEDGTYEYKFRVLHSENGDTKKIFDGDYSVTIFKVVYIYQENFI</sequence>
<dbReference type="STRING" id="436308.Nmar_0200"/>
<dbReference type="HOGENOM" id="CLU_145813_0_0_2"/>